<protein>
    <submittedName>
        <fullName evidence="2">Uncharacterized protein</fullName>
    </submittedName>
</protein>
<sequence>MKESQTDWNLYVKVDVYAYNNARHSTVALPPNELIMGKRLRHPNELLRRPDIQEAGDLQAYHKWLVVAMKRSYECVELARRHEQERQARYYNRKVRQRREFRPGDLVWLHNPPRRRKATKFVHQRMGPMKVVEQAGYENDVLMQRDKTGKEETVIAHESFMVSYHYPVTLLEKVAHDIDERLVHEDPSERSQASTTTTALIGTATASPTRTASTSGRATSKRPTKRSRTTVADHNDVCDERGWLVERRRRRRRNRAGQYILEYELYSAGDMKRWRTGDAKLWKDDDGRVTARDYEKRFTNGRVVEDPSRGEVV</sequence>
<accession>A0A225W7L2</accession>
<organism evidence="2 3">
    <name type="scientific">Phytophthora megakarya</name>
    <dbReference type="NCBI Taxonomy" id="4795"/>
    <lineage>
        <taxon>Eukaryota</taxon>
        <taxon>Sar</taxon>
        <taxon>Stramenopiles</taxon>
        <taxon>Oomycota</taxon>
        <taxon>Peronosporomycetes</taxon>
        <taxon>Peronosporales</taxon>
        <taxon>Peronosporaceae</taxon>
        <taxon>Phytophthora</taxon>
    </lineage>
</organism>
<feature type="compositionally biased region" description="Basic residues" evidence="1">
    <location>
        <begin position="219"/>
        <end position="228"/>
    </location>
</feature>
<evidence type="ECO:0000256" key="1">
    <source>
        <dbReference type="SAM" id="MobiDB-lite"/>
    </source>
</evidence>
<comment type="caution">
    <text evidence="2">The sequence shown here is derived from an EMBL/GenBank/DDBJ whole genome shotgun (WGS) entry which is preliminary data.</text>
</comment>
<name>A0A225W7L2_9STRA</name>
<dbReference type="AlphaFoldDB" id="A0A225W7L2"/>
<reference evidence="3" key="1">
    <citation type="submission" date="2017-03" db="EMBL/GenBank/DDBJ databases">
        <title>Phytopthora megakarya and P. palmivora, two closely related causual agents of cacao black pod achieved similar genome size and gene model numbers by different mechanisms.</title>
        <authorList>
            <person name="Ali S."/>
            <person name="Shao J."/>
            <person name="Larry D.J."/>
            <person name="Kronmiller B."/>
            <person name="Shen D."/>
            <person name="Strem M.D."/>
            <person name="Melnick R.L."/>
            <person name="Guiltinan M.J."/>
            <person name="Tyler B.M."/>
            <person name="Meinhardt L.W."/>
            <person name="Bailey B.A."/>
        </authorList>
    </citation>
    <scope>NUCLEOTIDE SEQUENCE [LARGE SCALE GENOMIC DNA]</scope>
    <source>
        <strain evidence="3">zdho120</strain>
    </source>
</reference>
<dbReference type="OrthoDB" id="413122at2759"/>
<feature type="compositionally biased region" description="Low complexity" evidence="1">
    <location>
        <begin position="193"/>
        <end position="218"/>
    </location>
</feature>
<evidence type="ECO:0000313" key="3">
    <source>
        <dbReference type="Proteomes" id="UP000198211"/>
    </source>
</evidence>
<feature type="region of interest" description="Disordered" evidence="1">
    <location>
        <begin position="184"/>
        <end position="231"/>
    </location>
</feature>
<dbReference type="EMBL" id="NBNE01001593">
    <property type="protein sequence ID" value="OWZ13384.1"/>
    <property type="molecule type" value="Genomic_DNA"/>
</dbReference>
<evidence type="ECO:0000313" key="2">
    <source>
        <dbReference type="EMBL" id="OWZ13384.1"/>
    </source>
</evidence>
<dbReference type="Proteomes" id="UP000198211">
    <property type="component" value="Unassembled WGS sequence"/>
</dbReference>
<keyword evidence="3" id="KW-1185">Reference proteome</keyword>
<proteinExistence type="predicted"/>
<gene>
    <name evidence="2" type="ORF">PHMEG_00013296</name>
</gene>